<evidence type="ECO:0000313" key="3">
    <source>
        <dbReference type="Proteomes" id="UP000011116"/>
    </source>
</evidence>
<dbReference type="Proteomes" id="UP000011116">
    <property type="component" value="Chromosome 2H"/>
</dbReference>
<evidence type="ECO:0000313" key="2">
    <source>
        <dbReference type="EnsemblPlants" id="HORVU.MOREX.r3.2HG0133820.1.CDS1"/>
    </source>
</evidence>
<feature type="region of interest" description="Disordered" evidence="1">
    <location>
        <begin position="1"/>
        <end position="70"/>
    </location>
</feature>
<reference evidence="2" key="2">
    <citation type="submission" date="2020-10" db="EMBL/GenBank/DDBJ databases">
        <authorList>
            <person name="Scholz U."/>
            <person name="Mascher M."/>
            <person name="Fiebig A."/>
        </authorList>
    </citation>
    <scope>NUCLEOTIDE SEQUENCE [LARGE SCALE GENOMIC DNA]</scope>
    <source>
        <strain evidence="2">cv. Morex</strain>
    </source>
</reference>
<feature type="compositionally biased region" description="Basic and acidic residues" evidence="1">
    <location>
        <begin position="9"/>
        <end position="24"/>
    </location>
</feature>
<name>A0A8I6XC10_HORVV</name>
<sequence length="100" mass="10726">MPRRVVKSSAKDSAQRPLGRELRGGRSRHIGRTDLAHGTALGGASSPNVGRSERRAQASHASLDSDLEAFSHNPAHGSFAPLAFQPSAMTNCVNQRFLSY</sequence>
<proteinExistence type="predicted"/>
<dbReference type="EnsemblPlants" id="HORVU.MOREX.r3.2HG0133820.1">
    <property type="protein sequence ID" value="HORVU.MOREX.r3.2HG0133820.1.CDS1"/>
    <property type="gene ID" value="HORVU.MOREX.r3.2HG0133820"/>
</dbReference>
<keyword evidence="3" id="KW-1185">Reference proteome</keyword>
<organism evidence="2 3">
    <name type="scientific">Hordeum vulgare subsp. vulgare</name>
    <name type="common">Domesticated barley</name>
    <dbReference type="NCBI Taxonomy" id="112509"/>
    <lineage>
        <taxon>Eukaryota</taxon>
        <taxon>Viridiplantae</taxon>
        <taxon>Streptophyta</taxon>
        <taxon>Embryophyta</taxon>
        <taxon>Tracheophyta</taxon>
        <taxon>Spermatophyta</taxon>
        <taxon>Magnoliopsida</taxon>
        <taxon>Liliopsida</taxon>
        <taxon>Poales</taxon>
        <taxon>Poaceae</taxon>
        <taxon>BOP clade</taxon>
        <taxon>Pooideae</taxon>
        <taxon>Triticodae</taxon>
        <taxon>Triticeae</taxon>
        <taxon>Hordeinae</taxon>
        <taxon>Hordeum</taxon>
    </lineage>
</organism>
<accession>A0A8I6XC10</accession>
<reference evidence="2" key="3">
    <citation type="submission" date="2022-01" db="UniProtKB">
        <authorList>
            <consortium name="EnsemblPlants"/>
        </authorList>
    </citation>
    <scope>IDENTIFICATION</scope>
    <source>
        <strain evidence="2">subsp. vulgare</strain>
    </source>
</reference>
<dbReference type="AlphaFoldDB" id="A0A8I6XC10"/>
<protein>
    <submittedName>
        <fullName evidence="2">Uncharacterized protein</fullName>
    </submittedName>
</protein>
<evidence type="ECO:0000256" key="1">
    <source>
        <dbReference type="SAM" id="MobiDB-lite"/>
    </source>
</evidence>
<dbReference type="Gramene" id="HORVU.MOREX.r3.2HG0133820.1">
    <property type="protein sequence ID" value="HORVU.MOREX.r3.2HG0133820.1.CDS1"/>
    <property type="gene ID" value="HORVU.MOREX.r3.2HG0133820"/>
</dbReference>
<reference evidence="3" key="1">
    <citation type="journal article" date="2012" name="Nature">
        <title>A physical, genetic and functional sequence assembly of the barley genome.</title>
        <authorList>
            <consortium name="The International Barley Genome Sequencing Consortium"/>
            <person name="Mayer K.F."/>
            <person name="Waugh R."/>
            <person name="Brown J.W."/>
            <person name="Schulman A."/>
            <person name="Langridge P."/>
            <person name="Platzer M."/>
            <person name="Fincher G.B."/>
            <person name="Muehlbauer G.J."/>
            <person name="Sato K."/>
            <person name="Close T.J."/>
            <person name="Wise R.P."/>
            <person name="Stein N."/>
        </authorList>
    </citation>
    <scope>NUCLEOTIDE SEQUENCE [LARGE SCALE GENOMIC DNA]</scope>
    <source>
        <strain evidence="3">cv. Morex</strain>
    </source>
</reference>